<dbReference type="EMBL" id="CAKOAT010174044">
    <property type="protein sequence ID" value="CAH8352290.1"/>
    <property type="molecule type" value="Genomic_DNA"/>
</dbReference>
<feature type="domain" description="F-box" evidence="1">
    <location>
        <begin position="10"/>
        <end position="50"/>
    </location>
</feature>
<dbReference type="Pfam" id="PF08268">
    <property type="entry name" value="FBA_3"/>
    <property type="match status" value="1"/>
</dbReference>
<proteinExistence type="predicted"/>
<dbReference type="NCBIfam" id="TIGR01640">
    <property type="entry name" value="F_box_assoc_1"/>
    <property type="match status" value="1"/>
</dbReference>
<dbReference type="InterPro" id="IPR013187">
    <property type="entry name" value="F-box-assoc_dom_typ3"/>
</dbReference>
<dbReference type="InterPro" id="IPR036047">
    <property type="entry name" value="F-box-like_dom_sf"/>
</dbReference>
<sequence>MVRGEHNAYIPTDLIPEILSRLSRKSVARFRCVSKLWRSILSGPRLLFALERSNHEFLFFSSHSPYEKSPLVVTADFHMRFSQDLYPNFGGFTSGLIYFSHLQISKNECWQRQIYNLNTGRNMTLPRLDRYRKCNSFLGFDPLDKQFKVLFMAYLGGPDDDRILTVTTGKKKWRKIECPIRPEPSCDHWICINGVLYYIGKNGGDSYLICCFDVRSEIFQFVEADCFRNPQVTQLINYKGKLCGIDLTYNESNAIVLHMWILEDVETEEWSEYVYTLPENDIYEKIVVVGMTTTGEIILSEKYTSKQFCVFYFSPERNTLRRVEIRGVGKYREAFEDDSRVHAFLDYLVDAKFKS</sequence>
<dbReference type="Gene3D" id="1.20.1280.50">
    <property type="match status" value="1"/>
</dbReference>
<dbReference type="PANTHER" id="PTHR31111:SF130">
    <property type="entry name" value="F-BOX ASSOCIATED UBIQUITINATION EFFECTOR FAMILY PROTEIN"/>
    <property type="match status" value="1"/>
</dbReference>
<gene>
    <name evidence="2" type="ORF">ERUC_LOCUS18569</name>
</gene>
<comment type="caution">
    <text evidence="2">The sequence shown here is derived from an EMBL/GenBank/DDBJ whole genome shotgun (WGS) entry which is preliminary data.</text>
</comment>
<evidence type="ECO:0000313" key="2">
    <source>
        <dbReference type="EMBL" id="CAH8352290.1"/>
    </source>
</evidence>
<keyword evidence="3" id="KW-1185">Reference proteome</keyword>
<accession>A0ABC8K2R8</accession>
<organism evidence="2 3">
    <name type="scientific">Eruca vesicaria subsp. sativa</name>
    <name type="common">Garden rocket</name>
    <name type="synonym">Eruca sativa</name>
    <dbReference type="NCBI Taxonomy" id="29727"/>
    <lineage>
        <taxon>Eukaryota</taxon>
        <taxon>Viridiplantae</taxon>
        <taxon>Streptophyta</taxon>
        <taxon>Embryophyta</taxon>
        <taxon>Tracheophyta</taxon>
        <taxon>Spermatophyta</taxon>
        <taxon>Magnoliopsida</taxon>
        <taxon>eudicotyledons</taxon>
        <taxon>Gunneridae</taxon>
        <taxon>Pentapetalae</taxon>
        <taxon>rosids</taxon>
        <taxon>malvids</taxon>
        <taxon>Brassicales</taxon>
        <taxon>Brassicaceae</taxon>
        <taxon>Brassiceae</taxon>
        <taxon>Eruca</taxon>
    </lineage>
</organism>
<protein>
    <recommendedName>
        <fullName evidence="1">F-box domain-containing protein</fullName>
    </recommendedName>
</protein>
<dbReference type="SUPFAM" id="SSF81383">
    <property type="entry name" value="F-box domain"/>
    <property type="match status" value="1"/>
</dbReference>
<evidence type="ECO:0000259" key="1">
    <source>
        <dbReference type="SMART" id="SM00256"/>
    </source>
</evidence>
<dbReference type="SMART" id="SM00256">
    <property type="entry name" value="FBOX"/>
    <property type="match status" value="1"/>
</dbReference>
<dbReference type="InterPro" id="IPR001810">
    <property type="entry name" value="F-box_dom"/>
</dbReference>
<dbReference type="AlphaFoldDB" id="A0ABC8K2R8"/>
<evidence type="ECO:0000313" key="3">
    <source>
        <dbReference type="Proteomes" id="UP001642260"/>
    </source>
</evidence>
<dbReference type="Proteomes" id="UP001642260">
    <property type="component" value="Unassembled WGS sequence"/>
</dbReference>
<reference evidence="2 3" key="1">
    <citation type="submission" date="2022-03" db="EMBL/GenBank/DDBJ databases">
        <authorList>
            <person name="Macdonald S."/>
            <person name="Ahmed S."/>
            <person name="Newling K."/>
        </authorList>
    </citation>
    <scope>NUCLEOTIDE SEQUENCE [LARGE SCALE GENOMIC DNA]</scope>
</reference>
<dbReference type="InterPro" id="IPR017451">
    <property type="entry name" value="F-box-assoc_interact_dom"/>
</dbReference>
<name>A0ABC8K2R8_ERUVS</name>
<dbReference type="PANTHER" id="PTHR31111">
    <property type="entry name" value="BNAA05G37150D PROTEIN-RELATED"/>
    <property type="match status" value="1"/>
</dbReference>